<dbReference type="PANTHER" id="PTHR46644">
    <property type="entry name" value="DNA REPAIR PROTEIN XRCC2"/>
    <property type="match status" value="1"/>
</dbReference>
<evidence type="ECO:0000259" key="1">
    <source>
        <dbReference type="PROSITE" id="PS50162"/>
    </source>
</evidence>
<dbReference type="GO" id="GO:0005813">
    <property type="term" value="C:centrosome"/>
    <property type="evidence" value="ECO:0007669"/>
    <property type="project" value="TreeGrafter"/>
</dbReference>
<dbReference type="GO" id="GO:0005524">
    <property type="term" value="F:ATP binding"/>
    <property type="evidence" value="ECO:0007669"/>
    <property type="project" value="InterPro"/>
</dbReference>
<organism evidence="2 3">
    <name type="scientific">Synaphobranchus kaupii</name>
    <name type="common">Kaup's arrowtooth eel</name>
    <dbReference type="NCBI Taxonomy" id="118154"/>
    <lineage>
        <taxon>Eukaryota</taxon>
        <taxon>Metazoa</taxon>
        <taxon>Chordata</taxon>
        <taxon>Craniata</taxon>
        <taxon>Vertebrata</taxon>
        <taxon>Euteleostomi</taxon>
        <taxon>Actinopterygii</taxon>
        <taxon>Neopterygii</taxon>
        <taxon>Teleostei</taxon>
        <taxon>Anguilliformes</taxon>
        <taxon>Synaphobranchidae</taxon>
        <taxon>Synaphobranchus</taxon>
    </lineage>
</organism>
<dbReference type="GO" id="GO:0000400">
    <property type="term" value="F:four-way junction DNA binding"/>
    <property type="evidence" value="ECO:0007669"/>
    <property type="project" value="TreeGrafter"/>
</dbReference>
<name>A0A9Q1G5E5_SYNKA</name>
<dbReference type="EMBL" id="JAINUF010000002">
    <property type="protein sequence ID" value="KAJ8375799.1"/>
    <property type="molecule type" value="Genomic_DNA"/>
</dbReference>
<evidence type="ECO:0000313" key="3">
    <source>
        <dbReference type="Proteomes" id="UP001152622"/>
    </source>
</evidence>
<dbReference type="GO" id="GO:0005657">
    <property type="term" value="C:replication fork"/>
    <property type="evidence" value="ECO:0007669"/>
    <property type="project" value="InterPro"/>
</dbReference>
<dbReference type="PANTHER" id="PTHR46644:SF2">
    <property type="entry name" value="DNA REPAIR PROTEIN XRCC2"/>
    <property type="match status" value="1"/>
</dbReference>
<dbReference type="InterPro" id="IPR020588">
    <property type="entry name" value="RecA_ATP-bd"/>
</dbReference>
<evidence type="ECO:0000313" key="2">
    <source>
        <dbReference type="EMBL" id="KAJ8375799.1"/>
    </source>
</evidence>
<dbReference type="InterPro" id="IPR013632">
    <property type="entry name" value="Rad51_C"/>
</dbReference>
<dbReference type="GO" id="GO:0140664">
    <property type="term" value="F:ATP-dependent DNA damage sensor activity"/>
    <property type="evidence" value="ECO:0007669"/>
    <property type="project" value="InterPro"/>
</dbReference>
<sequence length="284" mass="31784">MYTVYYGRQSPVHSCLQDLKEGDHWRILSLISSPKTVVQLKETWWSSMAGREQARPRRCTTLWPAASSQRRAGGLEVEVVFVDTDYHLDTLRLVAVLERHLPTGAEDTVQASLARLYVVHCSSAVQLLLTLHYLVGMFCSRPSLSALILDSISAFYWVDRANGGESLALQESNLRKCTKVLERLLKDNGIVVFATTHAIMRNYASEAADSSASSSRRRWSSAHTDLSKAYLCRAWQCIVTHRLYFSKGNATAGKPVFSITSSCSRTKSTRRCSFHVTDGGIQFL</sequence>
<dbReference type="Gene3D" id="3.40.50.300">
    <property type="entry name" value="P-loop containing nucleotide triphosphate hydrolases"/>
    <property type="match status" value="1"/>
</dbReference>
<dbReference type="Pfam" id="PF08423">
    <property type="entry name" value="Rad51"/>
    <property type="match status" value="1"/>
</dbReference>
<dbReference type="GO" id="GO:0033063">
    <property type="term" value="C:Rad51B-Rad51C-Rad51D-XRCC2 complex"/>
    <property type="evidence" value="ECO:0007669"/>
    <property type="project" value="InterPro"/>
</dbReference>
<dbReference type="SUPFAM" id="SSF52540">
    <property type="entry name" value="P-loop containing nucleoside triphosphate hydrolases"/>
    <property type="match status" value="1"/>
</dbReference>
<keyword evidence="3" id="KW-1185">Reference proteome</keyword>
<dbReference type="GO" id="GO:0042148">
    <property type="term" value="P:DNA strand invasion"/>
    <property type="evidence" value="ECO:0007669"/>
    <property type="project" value="TreeGrafter"/>
</dbReference>
<dbReference type="AlphaFoldDB" id="A0A9Q1G5E5"/>
<proteinExistence type="predicted"/>
<accession>A0A9Q1G5E5</accession>
<dbReference type="CDD" id="cd19490">
    <property type="entry name" value="XRCC2"/>
    <property type="match status" value="1"/>
</dbReference>
<dbReference type="GO" id="GO:0000724">
    <property type="term" value="P:double-strand break repair via homologous recombination"/>
    <property type="evidence" value="ECO:0007669"/>
    <property type="project" value="InterPro"/>
</dbReference>
<reference evidence="2" key="1">
    <citation type="journal article" date="2023" name="Science">
        <title>Genome structures resolve the early diversification of teleost fishes.</title>
        <authorList>
            <person name="Parey E."/>
            <person name="Louis A."/>
            <person name="Montfort J."/>
            <person name="Bouchez O."/>
            <person name="Roques C."/>
            <person name="Iampietro C."/>
            <person name="Lluch J."/>
            <person name="Castinel A."/>
            <person name="Donnadieu C."/>
            <person name="Desvignes T."/>
            <person name="Floi Bucao C."/>
            <person name="Jouanno E."/>
            <person name="Wen M."/>
            <person name="Mejri S."/>
            <person name="Dirks R."/>
            <person name="Jansen H."/>
            <person name="Henkel C."/>
            <person name="Chen W.J."/>
            <person name="Zahm M."/>
            <person name="Cabau C."/>
            <person name="Klopp C."/>
            <person name="Thompson A.W."/>
            <person name="Robinson-Rechavi M."/>
            <person name="Braasch I."/>
            <person name="Lecointre G."/>
            <person name="Bobe J."/>
            <person name="Postlethwait J.H."/>
            <person name="Berthelot C."/>
            <person name="Roest Crollius H."/>
            <person name="Guiguen Y."/>
        </authorList>
    </citation>
    <scope>NUCLEOTIDE SEQUENCE</scope>
    <source>
        <strain evidence="2">WJC10195</strain>
    </source>
</reference>
<dbReference type="PROSITE" id="PS50162">
    <property type="entry name" value="RECA_2"/>
    <property type="match status" value="1"/>
</dbReference>
<gene>
    <name evidence="2" type="ORF">SKAU_G00063790</name>
</gene>
<protein>
    <recommendedName>
        <fullName evidence="1">RecA family profile 1 domain-containing protein</fullName>
    </recommendedName>
</protein>
<dbReference type="InterPro" id="IPR030547">
    <property type="entry name" value="XRCC2"/>
</dbReference>
<comment type="caution">
    <text evidence="2">The sequence shown here is derived from an EMBL/GenBank/DDBJ whole genome shotgun (WGS) entry which is preliminary data.</text>
</comment>
<feature type="domain" description="RecA family profile 1" evidence="1">
    <location>
        <begin position="65"/>
        <end position="198"/>
    </location>
</feature>
<dbReference type="OrthoDB" id="420422at2759"/>
<dbReference type="InterPro" id="IPR027417">
    <property type="entry name" value="P-loop_NTPase"/>
</dbReference>
<dbReference type="Proteomes" id="UP001152622">
    <property type="component" value="Chromosome 2"/>
</dbReference>